<feature type="region of interest" description="Disordered" evidence="1">
    <location>
        <begin position="63"/>
        <end position="92"/>
    </location>
</feature>
<dbReference type="InterPro" id="IPR007858">
    <property type="entry name" value="Dpy-30_motif"/>
</dbReference>
<reference evidence="2" key="1">
    <citation type="submission" date="2020-06" db="EMBL/GenBank/DDBJ databases">
        <title>WGS assembly of Ceratodon purpureus strain R40.</title>
        <authorList>
            <person name="Carey S.B."/>
            <person name="Jenkins J."/>
            <person name="Shu S."/>
            <person name="Lovell J.T."/>
            <person name="Sreedasyam A."/>
            <person name="Maumus F."/>
            <person name="Tiley G.P."/>
            <person name="Fernandez-Pozo N."/>
            <person name="Barry K."/>
            <person name="Chen C."/>
            <person name="Wang M."/>
            <person name="Lipzen A."/>
            <person name="Daum C."/>
            <person name="Saski C.A."/>
            <person name="Payton A.C."/>
            <person name="Mcbreen J.C."/>
            <person name="Conrad R.E."/>
            <person name="Kollar L.M."/>
            <person name="Olsson S."/>
            <person name="Huttunen S."/>
            <person name="Landis J.B."/>
            <person name="Wickett N.J."/>
            <person name="Johnson M.G."/>
            <person name="Rensing S.A."/>
            <person name="Grimwood J."/>
            <person name="Schmutz J."/>
            <person name="Mcdaniel S.F."/>
        </authorList>
    </citation>
    <scope>NUCLEOTIDE SEQUENCE</scope>
    <source>
        <strain evidence="2">R40</strain>
    </source>
</reference>
<dbReference type="EMBL" id="CM026426">
    <property type="protein sequence ID" value="KAG0572268.1"/>
    <property type="molecule type" value="Genomic_DNA"/>
</dbReference>
<sequence>MPVQSYLEESLVPLLQQGCCMIAERRPDDPVEDLANYLFHMDPKSPRNVIRFEEERRAKELADAEAAAEEGADRKSVKKKSSIKSAKSKKKK</sequence>
<dbReference type="Gene3D" id="1.20.890.10">
    <property type="entry name" value="cAMP-dependent protein kinase regulatory subunit, dimerization-anchoring domain"/>
    <property type="match status" value="1"/>
</dbReference>
<evidence type="ECO:0000313" key="3">
    <source>
        <dbReference type="Proteomes" id="UP000822688"/>
    </source>
</evidence>
<protein>
    <submittedName>
        <fullName evidence="2">Uncharacterized protein</fullName>
    </submittedName>
</protein>
<feature type="compositionally biased region" description="Basic residues" evidence="1">
    <location>
        <begin position="76"/>
        <end position="92"/>
    </location>
</feature>
<name>A0A8T0HNT4_CERPU</name>
<proteinExistence type="predicted"/>
<evidence type="ECO:0000256" key="1">
    <source>
        <dbReference type="SAM" id="MobiDB-lite"/>
    </source>
</evidence>
<organism evidence="2 3">
    <name type="scientific">Ceratodon purpureus</name>
    <name type="common">Fire moss</name>
    <name type="synonym">Dicranum purpureum</name>
    <dbReference type="NCBI Taxonomy" id="3225"/>
    <lineage>
        <taxon>Eukaryota</taxon>
        <taxon>Viridiplantae</taxon>
        <taxon>Streptophyta</taxon>
        <taxon>Embryophyta</taxon>
        <taxon>Bryophyta</taxon>
        <taxon>Bryophytina</taxon>
        <taxon>Bryopsida</taxon>
        <taxon>Dicranidae</taxon>
        <taxon>Pseudoditrichales</taxon>
        <taxon>Ditrichaceae</taxon>
        <taxon>Ceratodon</taxon>
    </lineage>
</organism>
<dbReference type="Pfam" id="PF05186">
    <property type="entry name" value="Dpy-30"/>
    <property type="match status" value="1"/>
</dbReference>
<dbReference type="AlphaFoldDB" id="A0A8T0HNT4"/>
<dbReference type="Proteomes" id="UP000822688">
    <property type="component" value="Chromosome V"/>
</dbReference>
<gene>
    <name evidence="2" type="ORF">KC19_VG080400</name>
</gene>
<comment type="caution">
    <text evidence="2">The sequence shown here is derived from an EMBL/GenBank/DDBJ whole genome shotgun (WGS) entry which is preliminary data.</text>
</comment>
<keyword evidence="3" id="KW-1185">Reference proteome</keyword>
<evidence type="ECO:0000313" key="2">
    <source>
        <dbReference type="EMBL" id="KAG0572268.1"/>
    </source>
</evidence>
<accession>A0A8T0HNT4</accession>